<dbReference type="HOGENOM" id="CLU_170837_0_0_11"/>
<evidence type="ECO:0000313" key="2">
    <source>
        <dbReference type="Proteomes" id="UP000006281"/>
    </source>
</evidence>
<proteinExistence type="predicted"/>
<sequence>MRSERNAHGAPEGFVGDLLLELAREGRLVLSPEQADRVVAELERTLEVIRVRVRRAELSRRLRQAGGIGPEVDRLAVDAVFAGQIAADTWERALVELPKYVEAFRIASGRA</sequence>
<gene>
    <name evidence="1" type="ordered locus">BN6_52140</name>
</gene>
<keyword evidence="2" id="KW-1185">Reference proteome</keyword>
<dbReference type="OrthoDB" id="3700546at2"/>
<dbReference type="PATRIC" id="fig|1179773.3.peg.5241"/>
<dbReference type="RefSeq" id="WP_015102591.1">
    <property type="nucleotide sequence ID" value="NC_019673.1"/>
</dbReference>
<reference evidence="1 2" key="1">
    <citation type="journal article" date="2012" name="BMC Genomics">
        <title>Complete genome sequence of Saccharothrix espanaensis DSM 44229T and comparison to the other completely sequenced Pseudonocardiaceae.</title>
        <authorList>
            <person name="Strobel T."/>
            <person name="Al-Dilaimi A."/>
            <person name="Blom J."/>
            <person name="Gessner A."/>
            <person name="Kalinowski J."/>
            <person name="Luzhetska M."/>
            <person name="Puhler A."/>
            <person name="Szczepanowski R."/>
            <person name="Bechthold A."/>
            <person name="Ruckert C."/>
        </authorList>
    </citation>
    <scope>NUCLEOTIDE SEQUENCE [LARGE SCALE GENOMIC DNA]</scope>
    <source>
        <strain evidence="2">ATCC 51144 / DSM 44229 / JCM 9112 / NBRC 15066 / NRRL 15764</strain>
    </source>
</reference>
<dbReference type="KEGG" id="sesp:BN6_52140"/>
<organism evidence="1 2">
    <name type="scientific">Saccharothrix espanaensis (strain ATCC 51144 / DSM 44229 / JCM 9112 / NBRC 15066 / NRRL 15764)</name>
    <dbReference type="NCBI Taxonomy" id="1179773"/>
    <lineage>
        <taxon>Bacteria</taxon>
        <taxon>Bacillati</taxon>
        <taxon>Actinomycetota</taxon>
        <taxon>Actinomycetes</taxon>
        <taxon>Pseudonocardiales</taxon>
        <taxon>Pseudonocardiaceae</taxon>
        <taxon>Saccharothrix</taxon>
    </lineage>
</organism>
<accession>K0K6E3</accession>
<dbReference type="EMBL" id="HE804045">
    <property type="protein sequence ID" value="CCH32479.1"/>
    <property type="molecule type" value="Genomic_DNA"/>
</dbReference>
<dbReference type="BioCyc" id="SESP1179773:BN6_RS25210-MONOMER"/>
<evidence type="ECO:0000313" key="1">
    <source>
        <dbReference type="EMBL" id="CCH32479.1"/>
    </source>
</evidence>
<protein>
    <submittedName>
        <fullName evidence="1">Uncharacterized protein</fullName>
    </submittedName>
</protein>
<name>K0K6E3_SACES</name>
<dbReference type="Proteomes" id="UP000006281">
    <property type="component" value="Chromosome"/>
</dbReference>
<dbReference type="AlphaFoldDB" id="K0K6E3"/>
<dbReference type="STRING" id="1179773.BN6_52140"/>
<dbReference type="eggNOG" id="ENOG502ZDUW">
    <property type="taxonomic scope" value="Bacteria"/>
</dbReference>